<feature type="compositionally biased region" description="Low complexity" evidence="1">
    <location>
        <begin position="339"/>
        <end position="353"/>
    </location>
</feature>
<dbReference type="EMBL" id="CT868263">
    <property type="protein sequence ID" value="CAK77207.1"/>
    <property type="molecule type" value="Genomic_DNA"/>
</dbReference>
<dbReference type="HOGENOM" id="CLU_724531_0_0_1"/>
<dbReference type="InParanoid" id="A0D2E0"/>
<organism evidence="2 3">
    <name type="scientific">Paramecium tetraurelia</name>
    <dbReference type="NCBI Taxonomy" id="5888"/>
    <lineage>
        <taxon>Eukaryota</taxon>
        <taxon>Sar</taxon>
        <taxon>Alveolata</taxon>
        <taxon>Ciliophora</taxon>
        <taxon>Intramacronucleata</taxon>
        <taxon>Oligohymenophorea</taxon>
        <taxon>Peniculida</taxon>
        <taxon>Parameciidae</taxon>
        <taxon>Paramecium</taxon>
    </lineage>
</organism>
<keyword evidence="3" id="KW-1185">Reference proteome</keyword>
<dbReference type="AlphaFoldDB" id="A0D2E0"/>
<dbReference type="OMA" id="HYCQHIY"/>
<proteinExistence type="predicted"/>
<dbReference type="RefSeq" id="XP_001444604.1">
    <property type="nucleotide sequence ID" value="XM_001444567.1"/>
</dbReference>
<feature type="compositionally biased region" description="Low complexity" evidence="1">
    <location>
        <begin position="361"/>
        <end position="382"/>
    </location>
</feature>
<name>A0D2E0_PARTE</name>
<dbReference type="KEGG" id="ptm:GSPATT00012713001"/>
<evidence type="ECO:0000313" key="2">
    <source>
        <dbReference type="EMBL" id="CAK77207.1"/>
    </source>
</evidence>
<protein>
    <recommendedName>
        <fullName evidence="4">Transmembrane protein</fullName>
    </recommendedName>
</protein>
<dbReference type="GeneID" id="5030388"/>
<evidence type="ECO:0000313" key="3">
    <source>
        <dbReference type="Proteomes" id="UP000000600"/>
    </source>
</evidence>
<reference evidence="2 3" key="1">
    <citation type="journal article" date="2006" name="Nature">
        <title>Global trends of whole-genome duplications revealed by the ciliate Paramecium tetraurelia.</title>
        <authorList>
            <consortium name="Genoscope"/>
            <person name="Aury J.-M."/>
            <person name="Jaillon O."/>
            <person name="Duret L."/>
            <person name="Noel B."/>
            <person name="Jubin C."/>
            <person name="Porcel B.M."/>
            <person name="Segurens B."/>
            <person name="Daubin V."/>
            <person name="Anthouard V."/>
            <person name="Aiach N."/>
            <person name="Arnaiz O."/>
            <person name="Billaut A."/>
            <person name="Beisson J."/>
            <person name="Blanc I."/>
            <person name="Bouhouche K."/>
            <person name="Camara F."/>
            <person name="Duharcourt S."/>
            <person name="Guigo R."/>
            <person name="Gogendeau D."/>
            <person name="Katinka M."/>
            <person name="Keller A.-M."/>
            <person name="Kissmehl R."/>
            <person name="Klotz C."/>
            <person name="Koll F."/>
            <person name="Le Moue A."/>
            <person name="Lepere C."/>
            <person name="Malinsky S."/>
            <person name="Nowacki M."/>
            <person name="Nowak J.K."/>
            <person name="Plattner H."/>
            <person name="Poulain J."/>
            <person name="Ruiz F."/>
            <person name="Serrano V."/>
            <person name="Zagulski M."/>
            <person name="Dessen P."/>
            <person name="Betermier M."/>
            <person name="Weissenbach J."/>
            <person name="Scarpelli C."/>
            <person name="Schachter V."/>
            <person name="Sperling L."/>
            <person name="Meyer E."/>
            <person name="Cohen J."/>
            <person name="Wincker P."/>
        </authorList>
    </citation>
    <scope>NUCLEOTIDE SEQUENCE [LARGE SCALE GENOMIC DNA]</scope>
    <source>
        <strain evidence="2 3">Stock d4-2</strain>
    </source>
</reference>
<dbReference type="OrthoDB" id="312971at2759"/>
<dbReference type="eggNOG" id="ENOG502SQD4">
    <property type="taxonomic scope" value="Eukaryota"/>
</dbReference>
<dbReference type="Proteomes" id="UP000000600">
    <property type="component" value="Unassembled WGS sequence"/>
</dbReference>
<gene>
    <name evidence="2" type="ORF">GSPATT00012713001</name>
</gene>
<evidence type="ECO:0000256" key="1">
    <source>
        <dbReference type="SAM" id="MobiDB-lite"/>
    </source>
</evidence>
<sequence length="382" mass="44434">MSLVQNRNIFTLLTGAAVLTGASVLLLKFLKKPDTNSTIDPQVIDREVIIKVLKELKKELFSVFQNFAAVAVNIKQQSMGRARPEDIKMMLLEQPMFRGEIEQVEEMVYTQFRITKQQFEHYCQHIYRDDPSVKELQKQMKESFDRSFSGQSPDPKTDIPAFLTADTTFEILEKVMTESALKLNEKLLEFQDRGEQINFQSPKMMEIMQSLKMDSSKKDILEQYGLNKFEDPGSKILQYATQVYSQQQNSSFNVKMKQLDMKYQSIMEQLIMQGPMSNEELKQRMEQVSQQQSSFPFQGVQDVQDVHVPQIPPKQEEQKQEEEQPQQAPLENGNEEPENQNQEAQQEQLQQVQQEEEIHVNQPQDNQAPEQQQVQEENQQSS</sequence>
<evidence type="ECO:0008006" key="4">
    <source>
        <dbReference type="Google" id="ProtNLM"/>
    </source>
</evidence>
<accession>A0D2E0</accession>
<dbReference type="STRING" id="5888.A0D2E0"/>
<feature type="region of interest" description="Disordered" evidence="1">
    <location>
        <begin position="313"/>
        <end position="382"/>
    </location>
</feature>